<proteinExistence type="predicted"/>
<dbReference type="EMBL" id="CADCTC010000001">
    <property type="protein sequence ID" value="CAA9209800.1"/>
    <property type="molecule type" value="Genomic_DNA"/>
</dbReference>
<dbReference type="SUPFAM" id="SSF64518">
    <property type="entry name" value="Phase 1 flagellin"/>
    <property type="match status" value="1"/>
</dbReference>
<dbReference type="InterPro" id="IPR001029">
    <property type="entry name" value="Flagellin_N"/>
</dbReference>
<dbReference type="GO" id="GO:0009288">
    <property type="term" value="C:bacterial-type flagellum"/>
    <property type="evidence" value="ECO:0007669"/>
    <property type="project" value="InterPro"/>
</dbReference>
<evidence type="ECO:0000259" key="2">
    <source>
        <dbReference type="Pfam" id="PF00669"/>
    </source>
</evidence>
<dbReference type="PRINTS" id="PR00207">
    <property type="entry name" value="FLAGELLIN"/>
</dbReference>
<dbReference type="Pfam" id="PF00669">
    <property type="entry name" value="Flagellin_N"/>
    <property type="match status" value="1"/>
</dbReference>
<dbReference type="AlphaFoldDB" id="A0A6J4GYW0"/>
<keyword evidence="3" id="KW-0282">Flagellum</keyword>
<evidence type="ECO:0000256" key="1">
    <source>
        <dbReference type="ARBA" id="ARBA00020110"/>
    </source>
</evidence>
<keyword evidence="3" id="KW-0969">Cilium</keyword>
<dbReference type="Gene3D" id="3.30.70.2120">
    <property type="match status" value="1"/>
</dbReference>
<sequence length="303" mass="31017">MGASINTNMPAMTAQRHLGATQGLFHRTVERLSSGLRINSARDDAAGLFLSERLKNQVRGLQQASRNAQDGVSFLQTAEGGLSVQHDILMRLRELAVQSANGIMSDADRALSIKPEADALLAELSRVSQTTQFNGTKLLDGKMGGAQVTGVGTAAGSNAALVLPDGVTVVAAASAAPVSGADLTAANGIENIQAKSAPTNPMGYTLNVAAPYAPATDSVDLVLTQEGGATQTITVNNVSTINGAKLISFNNFDVDVLVNANLATGLGGAVAMTNVGFAVSQNVALMDTDTTTAGIQSTSASRY</sequence>
<dbReference type="PANTHER" id="PTHR42792:SF2">
    <property type="entry name" value="FLAGELLIN"/>
    <property type="match status" value="1"/>
</dbReference>
<accession>A0A6J4GYW0</accession>
<reference evidence="3" key="1">
    <citation type="submission" date="2020-02" db="EMBL/GenBank/DDBJ databases">
        <authorList>
            <person name="Meier V. D."/>
        </authorList>
    </citation>
    <scope>NUCLEOTIDE SEQUENCE</scope>
    <source>
        <strain evidence="3">AVDCRST_MAG77</strain>
    </source>
</reference>
<feature type="domain" description="Flagellin N-terminal" evidence="2">
    <location>
        <begin position="5"/>
        <end position="142"/>
    </location>
</feature>
<dbReference type="GO" id="GO:0005198">
    <property type="term" value="F:structural molecule activity"/>
    <property type="evidence" value="ECO:0007669"/>
    <property type="project" value="InterPro"/>
</dbReference>
<gene>
    <name evidence="3" type="ORF">AVDCRST_MAG77-1980</name>
</gene>
<keyword evidence="3" id="KW-0966">Cell projection</keyword>
<dbReference type="Gene3D" id="1.20.1330.10">
    <property type="entry name" value="f41 fragment of flagellin, N-terminal domain"/>
    <property type="match status" value="1"/>
</dbReference>
<protein>
    <recommendedName>
        <fullName evidence="1">Flagellin</fullName>
    </recommendedName>
</protein>
<evidence type="ECO:0000313" key="3">
    <source>
        <dbReference type="EMBL" id="CAA9209800.1"/>
    </source>
</evidence>
<dbReference type="PANTHER" id="PTHR42792">
    <property type="entry name" value="FLAGELLIN"/>
    <property type="match status" value="1"/>
</dbReference>
<dbReference type="InterPro" id="IPR001492">
    <property type="entry name" value="Flagellin"/>
</dbReference>
<organism evidence="3">
    <name type="scientific">uncultured Chloroflexota bacterium</name>
    <dbReference type="NCBI Taxonomy" id="166587"/>
    <lineage>
        <taxon>Bacteria</taxon>
        <taxon>Bacillati</taxon>
        <taxon>Chloroflexota</taxon>
        <taxon>environmental samples</taxon>
    </lineage>
</organism>
<name>A0A6J4GYW0_9CHLR</name>